<keyword evidence="7" id="KW-0482">Metalloprotease</keyword>
<dbReference type="EMBL" id="JACGWS010000005">
    <property type="protein sequence ID" value="MBC8754842.1"/>
    <property type="molecule type" value="Genomic_DNA"/>
</dbReference>
<evidence type="ECO:0000256" key="2">
    <source>
        <dbReference type="ARBA" id="ARBA00022670"/>
    </source>
</evidence>
<dbReference type="InterPro" id="IPR013856">
    <property type="entry name" value="Peptidase_M4_domain"/>
</dbReference>
<protein>
    <submittedName>
        <fullName evidence="11">M4 family metallopeptidase</fullName>
    </submittedName>
</protein>
<dbReference type="RefSeq" id="WP_187561897.1">
    <property type="nucleotide sequence ID" value="NZ_JACGWS010000005.1"/>
</dbReference>
<dbReference type="Pfam" id="PF01447">
    <property type="entry name" value="Peptidase_M4"/>
    <property type="match status" value="1"/>
</dbReference>
<evidence type="ECO:0000256" key="3">
    <source>
        <dbReference type="ARBA" id="ARBA00022723"/>
    </source>
</evidence>
<gene>
    <name evidence="11" type="ORF">H2O64_09185</name>
</gene>
<dbReference type="PRINTS" id="PR00730">
    <property type="entry name" value="THERMOLYSIN"/>
</dbReference>
<evidence type="ECO:0000259" key="10">
    <source>
        <dbReference type="Pfam" id="PF07504"/>
    </source>
</evidence>
<dbReference type="CDD" id="cd09597">
    <property type="entry name" value="M4_TLP"/>
    <property type="match status" value="1"/>
</dbReference>
<feature type="domain" description="Peptidase M4" evidence="8">
    <location>
        <begin position="220"/>
        <end position="368"/>
    </location>
</feature>
<dbReference type="SUPFAM" id="SSF55486">
    <property type="entry name" value="Metalloproteases ('zincins'), catalytic domain"/>
    <property type="match status" value="1"/>
</dbReference>
<keyword evidence="2" id="KW-0645">Protease</keyword>
<comment type="caution">
    <text evidence="11">The sequence shown here is derived from an EMBL/GenBank/DDBJ whole genome shotgun (WGS) entry which is preliminary data.</text>
</comment>
<keyword evidence="4" id="KW-0732">Signal</keyword>
<feature type="domain" description="Peptidase M4 C-terminal" evidence="9">
    <location>
        <begin position="372"/>
        <end position="545"/>
    </location>
</feature>
<evidence type="ECO:0000256" key="5">
    <source>
        <dbReference type="ARBA" id="ARBA00022801"/>
    </source>
</evidence>
<comment type="similarity">
    <text evidence="1">Belongs to the peptidase M4 family.</text>
</comment>
<evidence type="ECO:0000256" key="6">
    <source>
        <dbReference type="ARBA" id="ARBA00022833"/>
    </source>
</evidence>
<reference evidence="11 12" key="1">
    <citation type="submission" date="2020-07" db="EMBL/GenBank/DDBJ databases">
        <title>Description of Kordia aestuariivivens sp. nov., isolated from a tidal flat.</title>
        <authorList>
            <person name="Park S."/>
            <person name="Yoon J.-H."/>
        </authorList>
    </citation>
    <scope>NUCLEOTIDE SEQUENCE [LARGE SCALE GENOMIC DNA]</scope>
    <source>
        <strain evidence="11 12">YSTF-M3</strain>
    </source>
</reference>
<evidence type="ECO:0000259" key="8">
    <source>
        <dbReference type="Pfam" id="PF01447"/>
    </source>
</evidence>
<dbReference type="InterPro" id="IPR027268">
    <property type="entry name" value="Peptidase_M4/M1_CTD_sf"/>
</dbReference>
<keyword evidence="6" id="KW-0862">Zinc</keyword>
<evidence type="ECO:0000256" key="1">
    <source>
        <dbReference type="ARBA" id="ARBA00009388"/>
    </source>
</evidence>
<sequence>METKKKLLAFLKQDPQLKFKYNEQQQTVQYLNGKLATLSKDSKSWEKELWEFANKHADLFGKIDPESTKLINEAKDTEKGTTFTYQQYHEGIKIEGAVVQFNVNKKGKLKRVKNLLQSKIPISAKPKLKADVAFKNIKKVIHNTEGTYDKPALLFHIDKEQTLRLSYLFTLKRERNCSEKEYPMLAEHHGGSHIWKVYVDAHTGAIINYYDNMQTISTVGNGTGVYSGTNTVNAWDDGTTFSLRDTTRTGGLGPVINTNDGSTISVDADNNWNNNTTTPRGANQGAEVDSHIYTSDVIDYFNTVHARNSIDGLGGNVLSVAHFGTNTDNAYWNGTQMLIGDGSGAAPGFDYLCTDDVIAHEFVHGVTQYTCGLIYQNESGALNEAFSDIFAAFITNNWLIGESCWLKTTAPALRNMIEPTNGGLWNVADPINSVINGHQPSHYSQRYIGSADNGGVHINSGIINHLFYLLTIGGTHTISGITVNAIGQNIAETLLYRCMTVNLVGQPNATFLDFRAAMLDACLDLFPTDLNVLTQVKNGFNAVGIGPDLYVRDNISDTGVEPYPGGALWNSPDIINRQNIVSNPAGTLGNMSNANLSQNIERGQDNFVYIRLQNRGAASGDVTINVFLSPATTFGSPALWIPVGSDVQLGIAPGTSRVSNTIVFPAAMIPATGHYCMIAVISDALDPAPDHTLISNLSEYLNYVRNTNNIAYKNMNVVDVLPNLVGNVSVLIERFQSSKDIYDIELDLENFIPGAKLDLKANRKAFKYANFKGLKLDRRLKRKSVLKVLDVGELKENLIFNTMTPATIQTAGIAGDFVKKEVHAIKNIKLVRDAALKLSYKLPSKEVLDKLPKKEYSLVVKQLWEGEVLGAFTVVFRHK</sequence>
<dbReference type="Pfam" id="PF07504">
    <property type="entry name" value="FTP"/>
    <property type="match status" value="1"/>
</dbReference>
<proteinExistence type="inferred from homology"/>
<keyword evidence="5" id="KW-0378">Hydrolase</keyword>
<feature type="domain" description="FTP" evidence="10">
    <location>
        <begin position="69"/>
        <end position="112"/>
    </location>
</feature>
<dbReference type="Proteomes" id="UP000619238">
    <property type="component" value="Unassembled WGS sequence"/>
</dbReference>
<dbReference type="Gene3D" id="3.10.450.490">
    <property type="match status" value="1"/>
</dbReference>
<accession>A0ABR7Q8F3</accession>
<evidence type="ECO:0000256" key="4">
    <source>
        <dbReference type="ARBA" id="ARBA00022729"/>
    </source>
</evidence>
<dbReference type="InterPro" id="IPR001570">
    <property type="entry name" value="Peptidase_M4_C_domain"/>
</dbReference>
<name>A0ABR7Q8F3_9FLAO</name>
<evidence type="ECO:0000259" key="9">
    <source>
        <dbReference type="Pfam" id="PF02868"/>
    </source>
</evidence>
<dbReference type="InterPro" id="IPR011096">
    <property type="entry name" value="FTP_domain"/>
</dbReference>
<keyword evidence="12" id="KW-1185">Reference proteome</keyword>
<dbReference type="InterPro" id="IPR050728">
    <property type="entry name" value="Zinc_Metalloprotease_M4"/>
</dbReference>
<dbReference type="Gene3D" id="1.10.390.10">
    <property type="entry name" value="Neutral Protease Domain 2"/>
    <property type="match status" value="1"/>
</dbReference>
<evidence type="ECO:0000256" key="7">
    <source>
        <dbReference type="ARBA" id="ARBA00023049"/>
    </source>
</evidence>
<keyword evidence="3" id="KW-0479">Metal-binding</keyword>
<organism evidence="11 12">
    <name type="scientific">Kordia aestuariivivens</name>
    <dbReference type="NCBI Taxonomy" id="2759037"/>
    <lineage>
        <taxon>Bacteria</taxon>
        <taxon>Pseudomonadati</taxon>
        <taxon>Bacteroidota</taxon>
        <taxon>Flavobacteriia</taxon>
        <taxon>Flavobacteriales</taxon>
        <taxon>Flavobacteriaceae</taxon>
        <taxon>Kordia</taxon>
    </lineage>
</organism>
<dbReference type="Pfam" id="PF02868">
    <property type="entry name" value="Peptidase_M4_C"/>
    <property type="match status" value="1"/>
</dbReference>
<dbReference type="PANTHER" id="PTHR33794">
    <property type="entry name" value="BACILLOLYSIN"/>
    <property type="match status" value="1"/>
</dbReference>
<dbReference type="InterPro" id="IPR023612">
    <property type="entry name" value="Peptidase_M4"/>
</dbReference>
<dbReference type="Gene3D" id="3.10.170.10">
    <property type="match status" value="1"/>
</dbReference>
<evidence type="ECO:0000313" key="11">
    <source>
        <dbReference type="EMBL" id="MBC8754842.1"/>
    </source>
</evidence>
<dbReference type="PANTHER" id="PTHR33794:SF1">
    <property type="entry name" value="BACILLOLYSIN"/>
    <property type="match status" value="1"/>
</dbReference>
<evidence type="ECO:0000313" key="12">
    <source>
        <dbReference type="Proteomes" id="UP000619238"/>
    </source>
</evidence>